<dbReference type="PANTHER" id="PTHR14694">
    <property type="entry name" value="CALCIUM-RESPONSIVE TRANSCRIPTION FACTOR"/>
    <property type="match status" value="1"/>
</dbReference>
<gene>
    <name evidence="1" type="primary">Carf_1</name>
    <name evidence="1" type="ORF">GTO93_0003108</name>
</gene>
<comment type="caution">
    <text evidence="1">The sequence shown here is derived from an EMBL/GenBank/DDBJ whole genome shotgun (WGS) entry which is preliminary data.</text>
</comment>
<name>A0ABS2YRP9_POLSP</name>
<dbReference type="PANTHER" id="PTHR14694:SF1">
    <property type="entry name" value="CALCIUM-RESPONSIVE TRANSCRIPTION FACTOR"/>
    <property type="match status" value="1"/>
</dbReference>
<feature type="non-terminal residue" evidence="1">
    <location>
        <position position="179"/>
    </location>
</feature>
<sequence>MVIVTGQSENGQVFHVIPSRQLGSAQVLLPQGQLLEVTATQNSCEEKTSVGELQTVSLNAIADSTSGYVALSQPSLTLPKNTAPSADNCFVVPPKPLPPNTPAWARRLRSCEKIGDSYRGYCMNEVELEGVLTLHKQQTQSVWGTRQSPSLAKPATRLMWKSQYVPYDGIPFVNAGKST</sequence>
<organism evidence="1 2">
    <name type="scientific">Polyodon spathula</name>
    <name type="common">North American paddlefish</name>
    <name type="synonym">Squalus spathula</name>
    <dbReference type="NCBI Taxonomy" id="7913"/>
    <lineage>
        <taxon>Eukaryota</taxon>
        <taxon>Metazoa</taxon>
        <taxon>Chordata</taxon>
        <taxon>Craniata</taxon>
        <taxon>Vertebrata</taxon>
        <taxon>Euteleostomi</taxon>
        <taxon>Actinopterygii</taxon>
        <taxon>Chondrostei</taxon>
        <taxon>Acipenseriformes</taxon>
        <taxon>Polyodontidae</taxon>
        <taxon>Polyodon</taxon>
    </lineage>
</organism>
<dbReference type="InterPro" id="IPR029309">
    <property type="entry name" value="CaRF"/>
</dbReference>
<dbReference type="Pfam" id="PF15299">
    <property type="entry name" value="ALS2CR8"/>
    <property type="match status" value="1"/>
</dbReference>
<accession>A0ABS2YRP9</accession>
<dbReference type="EMBL" id="JAAWVQ010180023">
    <property type="protein sequence ID" value="MBN3288915.1"/>
    <property type="molecule type" value="Genomic_DNA"/>
</dbReference>
<reference evidence="1" key="1">
    <citation type="journal article" date="2021" name="Cell">
        <title>Tracing the genetic footprints of vertebrate landing in non-teleost ray-finned fishes.</title>
        <authorList>
            <person name="Bi X."/>
            <person name="Wang K."/>
            <person name="Yang L."/>
            <person name="Pan H."/>
            <person name="Jiang H."/>
            <person name="Wei Q."/>
            <person name="Fang M."/>
            <person name="Yu H."/>
            <person name="Zhu C."/>
            <person name="Cai Y."/>
            <person name="He Y."/>
            <person name="Gan X."/>
            <person name="Zeng H."/>
            <person name="Yu D."/>
            <person name="Zhu Y."/>
            <person name="Jiang H."/>
            <person name="Qiu Q."/>
            <person name="Yang H."/>
            <person name="Zhang Y.E."/>
            <person name="Wang W."/>
            <person name="Zhu M."/>
            <person name="He S."/>
            <person name="Zhang G."/>
        </authorList>
    </citation>
    <scope>NUCLEOTIDE SEQUENCE</scope>
    <source>
        <strain evidence="1">Pddl_001</strain>
    </source>
</reference>
<evidence type="ECO:0000313" key="1">
    <source>
        <dbReference type="EMBL" id="MBN3288915.1"/>
    </source>
</evidence>
<keyword evidence="2" id="KW-1185">Reference proteome</keyword>
<feature type="non-terminal residue" evidence="1">
    <location>
        <position position="1"/>
    </location>
</feature>
<evidence type="ECO:0000313" key="2">
    <source>
        <dbReference type="Proteomes" id="UP001166093"/>
    </source>
</evidence>
<protein>
    <submittedName>
        <fullName evidence="1">CARTF factor</fullName>
    </submittedName>
</protein>
<proteinExistence type="predicted"/>
<dbReference type="Proteomes" id="UP001166093">
    <property type="component" value="Unassembled WGS sequence"/>
</dbReference>